<organism evidence="3 4">
    <name type="scientific">Thermovirga lienii (strain ATCC BAA-1197 / DSM 17291 / Cas60314)</name>
    <dbReference type="NCBI Taxonomy" id="580340"/>
    <lineage>
        <taxon>Bacteria</taxon>
        <taxon>Thermotogati</taxon>
        <taxon>Synergistota</taxon>
        <taxon>Synergistia</taxon>
        <taxon>Synergistales</taxon>
        <taxon>Thermovirgaceae</taxon>
        <taxon>Thermovirga</taxon>
    </lineage>
</organism>
<protein>
    <recommendedName>
        <fullName evidence="2">PD-(D/E)XK endonuclease-like domain-containing protein</fullName>
    </recommendedName>
</protein>
<sequence>MSAQVKLIRYKFFHNAAGVVAKAVKDAQKGCYVLVPSSGDVRILEKALSSDPSLMGKKRMIMRWEELYREAASQLGTPKSKLRRQIDPPDHWLVVHFVLKNLIREAESINVNVPPSFKQRGFVELLGKTLRELLREEVLPEHLWRLNDCERCEKGKCLSLGTESKRLLCRLYHDYVQYLEESGLMDSAQTATAVRHLLEDAPLSAQRWLWGQTFVFAGFLSFTHGQLLLVRSLKDLGANIVVLTPNTGLDIHDAQEQLRTITDELAELKEEDSPQIVEAVLGDYRLELELLARYLVLWRKGYGPLHELSHMPFPGWGRIGIMVEQQRLPTLKEAFDRYGIPYFLENGPSVASTLLWQGARKAWEIAKNDFPTEETAWLLASSYMAAKDFPLEKALEKAPKGLEGWRSFLSSNAPSCLKHLDRIVSFTQKIEGGGTPSELYEALLNLAGKAERTSQWGKALSWEIQDLTELDEDARQTNQAIKELEEKALQIKEAEPDIGPAGEEPLRKEDAMAFLAAWAERSNLWRGVKIKGSISVYTATPPVLTYHDVWILTGADSSSWPGNLRQGPLLTDEERETLHDDPSLALGAFHLPLLPEIRQQRHALLRRLMCCGTNLSIVSRPLQDDAGRPLRRSPFLEKALEGNTPWAKRIHDSPLTRGLKDVIPPDDDFRIKPLEVREKDTPLVPKRFNLLRKKDLPTARFTEKIEKAHLSDLDVWNDCPFRYMASRHLKIEEPVIGLFDTKRAGIFIHSLWENAWKRKLTTSMPLEEIVENIWDQELGKHYPALLDPKGPLNRHNKRLKFQAKRLCKLQETLDEQLKLSRKNLLTEKELSINVEGCLFRGRCDRVDVVEDGVFIYDYKLGSSPNYSKALQLASYALAWEQEEPSMPVNGVIYLCMGDGGFVMASRSENEKTPDKKFRSLSEQKERALEKLEEWAKTLKEGNFPPNYNSDTCKVCGYRGLCRREETPSGGTEEDE</sequence>
<dbReference type="SUPFAM" id="SSF52540">
    <property type="entry name" value="P-loop containing nucleoside triphosphate hydrolases"/>
    <property type="match status" value="1"/>
</dbReference>
<dbReference type="Pfam" id="PF12705">
    <property type="entry name" value="PDDEXK_1"/>
    <property type="match status" value="1"/>
</dbReference>
<dbReference type="eggNOG" id="COG3857">
    <property type="taxonomic scope" value="Bacteria"/>
</dbReference>
<gene>
    <name evidence="3" type="ordered locus">Tlie_0319</name>
</gene>
<dbReference type="HOGENOM" id="CLU_013719_0_0_0"/>
<dbReference type="InterPro" id="IPR011604">
    <property type="entry name" value="PDDEXK-like_dom_sf"/>
</dbReference>
<evidence type="ECO:0000313" key="3">
    <source>
        <dbReference type="EMBL" id="AER66057.1"/>
    </source>
</evidence>
<dbReference type="InterPro" id="IPR038726">
    <property type="entry name" value="PDDEXK_AddAB-type"/>
</dbReference>
<accession>G7V723</accession>
<dbReference type="Gene3D" id="3.90.320.10">
    <property type="match status" value="1"/>
</dbReference>
<proteinExistence type="predicted"/>
<dbReference type="STRING" id="580340.Tlie_0319"/>
<dbReference type="InterPro" id="IPR027417">
    <property type="entry name" value="P-loop_NTPase"/>
</dbReference>
<reference evidence="4" key="1">
    <citation type="submission" date="2011-10" db="EMBL/GenBank/DDBJ databases">
        <title>The complete genome of chromosome of Thermovirga lienii DSM 17291.</title>
        <authorList>
            <consortium name="US DOE Joint Genome Institute (JGI-PGF)"/>
            <person name="Lucas S."/>
            <person name="Copeland A."/>
            <person name="Lapidus A."/>
            <person name="Glavina del Rio T."/>
            <person name="Dalin E."/>
            <person name="Tice H."/>
            <person name="Bruce D."/>
            <person name="Goodwin L."/>
            <person name="Pitluck S."/>
            <person name="Peters L."/>
            <person name="Mikhailova N."/>
            <person name="Saunders E."/>
            <person name="Kyrpides N."/>
            <person name="Mavromatis K."/>
            <person name="Ivanova N."/>
            <person name="Last F.I."/>
            <person name="Brettin T."/>
            <person name="Detter J.C."/>
            <person name="Han C."/>
            <person name="Larimer F."/>
            <person name="Land M."/>
            <person name="Hauser L."/>
            <person name="Markowitz V."/>
            <person name="Cheng J.-F."/>
            <person name="Hugenholtz P."/>
            <person name="Woyke T."/>
            <person name="Wu D."/>
            <person name="Spring S."/>
            <person name="Schroeder M."/>
            <person name="Brambilla E.-M."/>
            <person name="Klenk H.-P."/>
            <person name="Eisen J.A."/>
        </authorList>
    </citation>
    <scope>NUCLEOTIDE SEQUENCE [LARGE SCALE GENOMIC DNA]</scope>
    <source>
        <strain evidence="4">ATCC BAA-1197 / DSM 17291 / Cas60314</strain>
    </source>
</reference>
<evidence type="ECO:0000256" key="1">
    <source>
        <dbReference type="SAM" id="Coils"/>
    </source>
</evidence>
<evidence type="ECO:0000259" key="2">
    <source>
        <dbReference type="Pfam" id="PF12705"/>
    </source>
</evidence>
<dbReference type="Proteomes" id="UP000005868">
    <property type="component" value="Chromosome"/>
</dbReference>
<evidence type="ECO:0000313" key="4">
    <source>
        <dbReference type="Proteomes" id="UP000005868"/>
    </source>
</evidence>
<keyword evidence="1" id="KW-0175">Coiled coil</keyword>
<reference evidence="3 4" key="2">
    <citation type="journal article" date="2012" name="Stand. Genomic Sci.">
        <title>Genome sequence of the moderately thermophilic, amino-acid-degrading and sulfur-reducing bacterium Thermovirga lienii type strain (Cas60314(T)).</title>
        <authorList>
            <person name="Goker M."/>
            <person name="Saunders E."/>
            <person name="Lapidus A."/>
            <person name="Nolan M."/>
            <person name="Lucas S."/>
            <person name="Hammon N."/>
            <person name="Deshpande S."/>
            <person name="Cheng J.F."/>
            <person name="Han C."/>
            <person name="Tapia R."/>
            <person name="Goodwin L.A."/>
            <person name="Pitluck S."/>
            <person name="Liolios K."/>
            <person name="Mavromatis K."/>
            <person name="Pagani I."/>
            <person name="Ivanova N."/>
            <person name="Mikhailova N."/>
            <person name="Pati A."/>
            <person name="Chen A."/>
            <person name="Palaniappan K."/>
            <person name="Land M."/>
            <person name="Chang Y.J."/>
            <person name="Jeffries C.D."/>
            <person name="Brambilla E.M."/>
            <person name="Rohde M."/>
            <person name="Spring S."/>
            <person name="Detter J.C."/>
            <person name="Woyke T."/>
            <person name="Bristow J."/>
            <person name="Eisen J.A."/>
            <person name="Markowitz V."/>
            <person name="Hugenholtz P."/>
            <person name="Kyrpides N.C."/>
            <person name="Klenk H.P."/>
        </authorList>
    </citation>
    <scope>NUCLEOTIDE SEQUENCE [LARGE SCALE GENOMIC DNA]</scope>
    <source>
        <strain evidence="4">ATCC BAA-1197 / DSM 17291 / Cas60314</strain>
    </source>
</reference>
<keyword evidence="4" id="KW-1185">Reference proteome</keyword>
<dbReference type="EMBL" id="CP003096">
    <property type="protein sequence ID" value="AER66057.1"/>
    <property type="molecule type" value="Genomic_DNA"/>
</dbReference>
<feature type="coiled-coil region" evidence="1">
    <location>
        <begin position="467"/>
        <end position="494"/>
    </location>
</feature>
<dbReference type="AlphaFoldDB" id="G7V723"/>
<feature type="domain" description="PD-(D/E)XK endonuclease-like" evidence="2">
    <location>
        <begin position="711"/>
        <end position="962"/>
    </location>
</feature>
<dbReference type="KEGG" id="tli:Tlie_0319"/>
<name>G7V723_THELD</name>